<dbReference type="InterPro" id="IPR007111">
    <property type="entry name" value="NACHT_NTPase"/>
</dbReference>
<feature type="region of interest" description="Disordered" evidence="1">
    <location>
        <begin position="1258"/>
        <end position="1327"/>
    </location>
</feature>
<reference evidence="2 3" key="1">
    <citation type="journal article" date="2018" name="Microbes Environ.">
        <title>Comparative Genomic Insights into Endofungal Lifestyles of Two Bacterial Endosymbionts, Mycoavidus cysteinexigens and Burkholderia rhizoxinica.</title>
        <authorList>
            <person name="Sharmin D."/>
            <person name="Guo Y."/>
            <person name="Nishizawa T."/>
            <person name="Ohshima S."/>
            <person name="Sato Y."/>
            <person name="Takashima Y."/>
            <person name="Narisawa K."/>
            <person name="Ohta H."/>
        </authorList>
    </citation>
    <scope>NUCLEOTIDE SEQUENCE [LARGE SCALE GENOMIC DNA]</scope>
    <source>
        <strain evidence="2 3">B1-EB</strain>
    </source>
</reference>
<evidence type="ECO:0000256" key="1">
    <source>
        <dbReference type="SAM" id="MobiDB-lite"/>
    </source>
</evidence>
<organism evidence="2 3">
    <name type="scientific">Mycoavidus cysteinexigens</name>
    <dbReference type="NCBI Taxonomy" id="1553431"/>
    <lineage>
        <taxon>Bacteria</taxon>
        <taxon>Pseudomonadati</taxon>
        <taxon>Pseudomonadota</taxon>
        <taxon>Betaproteobacteria</taxon>
        <taxon>Burkholderiales</taxon>
        <taxon>Burkholderiaceae</taxon>
        <taxon>Mycoavidus</taxon>
    </lineage>
</organism>
<dbReference type="Proteomes" id="UP000282597">
    <property type="component" value="Chromosome"/>
</dbReference>
<dbReference type="PROSITE" id="PS50294">
    <property type="entry name" value="WD_REPEATS_REGION"/>
    <property type="match status" value="11"/>
</dbReference>
<dbReference type="InterPro" id="IPR036322">
    <property type="entry name" value="WD40_repeat_dom_sf"/>
</dbReference>
<dbReference type="PROSITE" id="PS50082">
    <property type="entry name" value="WD_REPEATS_2"/>
    <property type="match status" value="12"/>
</dbReference>
<dbReference type="PANTHER" id="PTHR22847:SF637">
    <property type="entry name" value="WD REPEAT DOMAIN 5B"/>
    <property type="match status" value="1"/>
</dbReference>
<dbReference type="Gene3D" id="2.130.10.10">
    <property type="entry name" value="YVTN repeat-like/Quinoprotein amine dehydrogenase"/>
    <property type="match status" value="6"/>
</dbReference>
<dbReference type="SUPFAM" id="SSF50978">
    <property type="entry name" value="WD40 repeat-like"/>
    <property type="match status" value="2"/>
</dbReference>
<accession>A0A2Z6ETQ8</accession>
<proteinExistence type="predicted"/>
<dbReference type="InterPro" id="IPR015943">
    <property type="entry name" value="WD40/YVTN_repeat-like_dom_sf"/>
</dbReference>
<name>A0A2Z6ETQ8_9BURK</name>
<dbReference type="PANTHER" id="PTHR22847">
    <property type="entry name" value="WD40 REPEAT PROTEIN"/>
    <property type="match status" value="1"/>
</dbReference>
<dbReference type="SMART" id="SM00320">
    <property type="entry name" value="WD40"/>
    <property type="match status" value="14"/>
</dbReference>
<dbReference type="InterPro" id="IPR001680">
    <property type="entry name" value="WD40_rpt"/>
</dbReference>
<evidence type="ECO:0000313" key="2">
    <source>
        <dbReference type="EMBL" id="BBE08809.1"/>
    </source>
</evidence>
<dbReference type="Pfam" id="PF05729">
    <property type="entry name" value="NACHT"/>
    <property type="match status" value="1"/>
</dbReference>
<dbReference type="InterPro" id="IPR027417">
    <property type="entry name" value="P-loop_NTPase"/>
</dbReference>
<dbReference type="Pfam" id="PF00805">
    <property type="entry name" value="Pentapeptide"/>
    <property type="match status" value="1"/>
</dbReference>
<dbReference type="CDD" id="cd00200">
    <property type="entry name" value="WD40"/>
    <property type="match status" value="2"/>
</dbReference>
<dbReference type="PRINTS" id="PR00320">
    <property type="entry name" value="GPROTEINBRPT"/>
</dbReference>
<dbReference type="InterPro" id="IPR020472">
    <property type="entry name" value="WD40_PAC1"/>
</dbReference>
<gene>
    <name evidence="2" type="ORF">MCB1EB_0648</name>
</gene>
<sequence>MARPDSTDRIYEPAESVTQVSTGLVSIPVSGSNHQVEVHYHGTPLDLRLLETLIQQQNLVLQPNTTSLATLGEGIKTMRKTYLSGLHDDETIRDALSLYVAPEGKAVNSGESGERFDLNSKFNTFLESDKKVFLLLGEAGSGKSTFNRYLARDLWEKYEQANEKKDERIPVFIQLTTLEDPNKNLLTEFFSEEGFSKEQIQQLRQSRRFIFILDGYDEIKHRQRAFYTDNKLDKWDAKVIISSRPEYLGASYQSKFYPSGQARVFEECELAPFSESAIEDYVERHIRHAQDPKWNADQYQSALAHPDLQALIGNPFLLKIVLQVLPSLGSEEGSSNQRSYTRIALYEQFAKNWFDRSQNRLQGIQLTKEEQKTFNRLAEEDFIQHGIHFSQEFALALYEKQVLVATYLPSAPDQAQEWRNFLGNDDEKKRLLRFNAPLSRQEDQYRFIHKSLRDYFVARALWEELAAGGKIEAFSRFNRLNIVNDPAILQFLAEGVRQESQLETRLLSVVEQSKGEEGAQFEKAAANALTLLVKSNVQLINKDFSGIRVPEADLSYGLFDHTQFKGADLRKVNWRGAWLRGVNLNGADLKGVELGERPTLEMGGKVDACCYSPDGDWFAVAGDSGVIQLYETVSMQRVHTYEGHKEKVTSVAFSKNSHWLASGSYDSTVKLWSMNVLGSRRLAYTYKGHEKEVASVAFSPNGDWLASGSWDRTVKLWGVLDPHGLAHIYKGHEKEVTSVAFSPDGLWIASGSSDCTVKLWHALYVDEPAYTYVGHKDEVASVAFSPKGDWLASGSYDNTAKLWSTSGTRELAHTYAGHDFLVMSVAFSPDGHWLVTGSMDFTVKLWDVLGVRRLVHTYAGHEETVNSVAFSPGGQWVASGGDDWTVKLWSVLSTHEFRHITDAGHKGAVNSIAFSRDGDWLASGSDDKTLKLWSVLGAGGLRHVATAWHDCVVNSLAFSPNGDWLASASDDEAVLLLGLTSSAQELTDTYVEHEENVTSVAFSPNGDLLASGGWDNTVKLWSFMSGTWSFVCAFKHDNWVRGIAFSPHGDWLASGSDDKTVKLWCVLSRKLEHTYSGHESLVMSVAFSPNGLWIASGGDDKSVRLWGGLSPRELLHTYSGHWQGVKSIAFSPDSDWLASGSNDNTVRIWSVQKGDCQAIIRGFIGPVYSVKWKIMPDGNFMLATAGLDTTIRFWRILRDSLGEIDQVLLEWASEQRTLVASDALIGAARNLSSENEALLIERGAIDFFEEDSDKSSSELGELGEVSLESDGDDFTESDTNRYSWPEGELVEEGAPDTESSAKKRVHSTSSIPSGINRKKGKGDDSFL</sequence>
<protein>
    <submittedName>
        <fullName evidence="2">HNWD1 protein</fullName>
    </submittedName>
</protein>
<dbReference type="Gene3D" id="3.40.50.300">
    <property type="entry name" value="P-loop containing nucleotide triphosphate hydrolases"/>
    <property type="match status" value="1"/>
</dbReference>
<dbReference type="PROSITE" id="PS00678">
    <property type="entry name" value="WD_REPEATS_1"/>
    <property type="match status" value="1"/>
</dbReference>
<dbReference type="InterPro" id="IPR001646">
    <property type="entry name" value="5peptide_repeat"/>
</dbReference>
<dbReference type="Gene3D" id="2.160.20.80">
    <property type="entry name" value="E3 ubiquitin-protein ligase SopA"/>
    <property type="match status" value="1"/>
</dbReference>
<dbReference type="KEGG" id="mcys:MCB1EB_0648"/>
<dbReference type="Pfam" id="PF00400">
    <property type="entry name" value="WD40"/>
    <property type="match status" value="14"/>
</dbReference>
<dbReference type="InterPro" id="IPR019775">
    <property type="entry name" value="WD40_repeat_CS"/>
</dbReference>
<dbReference type="EMBL" id="AP018150">
    <property type="protein sequence ID" value="BBE08809.1"/>
    <property type="molecule type" value="Genomic_DNA"/>
</dbReference>
<evidence type="ECO:0000313" key="3">
    <source>
        <dbReference type="Proteomes" id="UP000282597"/>
    </source>
</evidence>
<feature type="compositionally biased region" description="Acidic residues" evidence="1">
    <location>
        <begin position="1267"/>
        <end position="1276"/>
    </location>
</feature>
<dbReference type="SUPFAM" id="SSF141571">
    <property type="entry name" value="Pentapeptide repeat-like"/>
    <property type="match status" value="1"/>
</dbReference>
<keyword evidence="3" id="KW-1185">Reference proteome</keyword>
<dbReference type="SUPFAM" id="SSF52540">
    <property type="entry name" value="P-loop containing nucleoside triphosphate hydrolases"/>
    <property type="match status" value="1"/>
</dbReference>
<dbReference type="PROSITE" id="PS50837">
    <property type="entry name" value="NACHT"/>
    <property type="match status" value="1"/>
</dbReference>